<evidence type="ECO:0000259" key="2">
    <source>
        <dbReference type="Pfam" id="PF14501"/>
    </source>
</evidence>
<keyword evidence="1" id="KW-1133">Transmembrane helix</keyword>
<keyword evidence="4" id="KW-0808">Transferase</keyword>
<feature type="transmembrane region" description="Helical" evidence="1">
    <location>
        <begin position="190"/>
        <end position="215"/>
    </location>
</feature>
<dbReference type="Pfam" id="PF14501">
    <property type="entry name" value="HATPase_c_5"/>
    <property type="match status" value="1"/>
</dbReference>
<dbReference type="PANTHER" id="PTHR40448">
    <property type="entry name" value="TWO-COMPONENT SENSOR HISTIDINE KINASE"/>
    <property type="match status" value="1"/>
</dbReference>
<evidence type="ECO:0000313" key="4">
    <source>
        <dbReference type="EMBL" id="AUO19631.1"/>
    </source>
</evidence>
<keyword evidence="1" id="KW-0472">Membrane</keyword>
<name>A0A2K9P313_9FIRM</name>
<dbReference type="GO" id="GO:0016301">
    <property type="term" value="F:kinase activity"/>
    <property type="evidence" value="ECO:0007669"/>
    <property type="project" value="UniProtKB-KW"/>
</dbReference>
<dbReference type="Proteomes" id="UP000235589">
    <property type="component" value="Chromosome"/>
</dbReference>
<sequence length="439" mass="49721">MENGTPLYFCFFIITSAIGTINSALFFVWLLEPRWKWWKTAGILFLSFFVPTMILLPLREIILVKSPVLLAVTVAAVAFCFKDKFWQKALCVTIYLVSGLIIEMGGSTVCNLVIGKPYVWEFISVGDWLFYIFINVCIQLTVYAIIILLYRRRNFKDVLPQRGIISIVLFLTGQITLSLFVMAVTYQYKLYSVGIVILCILINVISGGLGIWMVYRNIQMLRSETELETVRKQLDMQETYTGQIRSQYETVRRLKHDFNNHLKTLSGLSRQHNYDELDQYLNALSEEISLLDKATFCTRPAVDAVLYHIDQTAIQTGIKTEFQVFEIEKLTVPDIKLCSILFNLLSNALEACAKVDGEKYIHLKTGIKAGNYIISVENTSLPPAKGFESVKADRVNHGLGLKIVSDLAAGLGGMSEFSYENGVFSSVVCLPWYNESAFI</sequence>
<keyword evidence="1" id="KW-0812">Transmembrane</keyword>
<reference evidence="4 5" key="1">
    <citation type="submission" date="2017-04" db="EMBL/GenBank/DDBJ databases">
        <title>Monoglobus pectinilyticus 14 draft genome.</title>
        <authorList>
            <person name="Kim C."/>
            <person name="Rosendale D.I."/>
            <person name="Kelly W.J."/>
            <person name="Tannock G.W."/>
            <person name="Patchett M.L."/>
            <person name="Jordens J.Z."/>
        </authorList>
    </citation>
    <scope>NUCLEOTIDE SEQUENCE [LARGE SCALE GENOMIC DNA]</scope>
    <source>
        <strain evidence="4 5">14</strain>
    </source>
</reference>
<dbReference type="GO" id="GO:0042802">
    <property type="term" value="F:identical protein binding"/>
    <property type="evidence" value="ECO:0007669"/>
    <property type="project" value="TreeGrafter"/>
</dbReference>
<evidence type="ECO:0000313" key="5">
    <source>
        <dbReference type="Proteomes" id="UP000235589"/>
    </source>
</evidence>
<feature type="transmembrane region" description="Helical" evidence="1">
    <location>
        <begin position="6"/>
        <end position="30"/>
    </location>
</feature>
<evidence type="ECO:0000259" key="3">
    <source>
        <dbReference type="Pfam" id="PF14689"/>
    </source>
</evidence>
<feature type="transmembrane region" description="Helical" evidence="1">
    <location>
        <begin position="93"/>
        <end position="114"/>
    </location>
</feature>
<keyword evidence="5" id="KW-1185">Reference proteome</keyword>
<feature type="transmembrane region" description="Helical" evidence="1">
    <location>
        <begin position="163"/>
        <end position="184"/>
    </location>
</feature>
<organism evidence="4 5">
    <name type="scientific">Monoglobus pectinilyticus</name>
    <dbReference type="NCBI Taxonomy" id="1981510"/>
    <lineage>
        <taxon>Bacteria</taxon>
        <taxon>Bacillati</taxon>
        <taxon>Bacillota</taxon>
        <taxon>Clostridia</taxon>
        <taxon>Monoglobales</taxon>
        <taxon>Monoglobaceae</taxon>
        <taxon>Monoglobus</taxon>
    </lineage>
</organism>
<dbReference type="KEGG" id="mpec:B9O19_01471"/>
<dbReference type="CDD" id="cd16935">
    <property type="entry name" value="HATPase_AgrC-ComD-like"/>
    <property type="match status" value="1"/>
</dbReference>
<dbReference type="GeneID" id="98062864"/>
<dbReference type="AlphaFoldDB" id="A0A2K9P313"/>
<dbReference type="SUPFAM" id="SSF55874">
    <property type="entry name" value="ATPase domain of HSP90 chaperone/DNA topoisomerase II/histidine kinase"/>
    <property type="match status" value="1"/>
</dbReference>
<feature type="transmembrane region" description="Helical" evidence="1">
    <location>
        <begin position="62"/>
        <end position="81"/>
    </location>
</feature>
<evidence type="ECO:0000256" key="1">
    <source>
        <dbReference type="SAM" id="Phobius"/>
    </source>
</evidence>
<feature type="transmembrane region" description="Helical" evidence="1">
    <location>
        <begin position="129"/>
        <end position="151"/>
    </location>
</feature>
<accession>A0A2K9P313</accession>
<dbReference type="InterPro" id="IPR032834">
    <property type="entry name" value="NatK-like_C"/>
</dbReference>
<feature type="domain" description="Sensor histidine kinase NatK-like C-terminal" evidence="2">
    <location>
        <begin position="336"/>
        <end position="430"/>
    </location>
</feature>
<dbReference type="Gene3D" id="1.10.287.130">
    <property type="match status" value="1"/>
</dbReference>
<dbReference type="EMBL" id="CP020991">
    <property type="protein sequence ID" value="AUO19631.1"/>
    <property type="molecule type" value="Genomic_DNA"/>
</dbReference>
<dbReference type="RefSeq" id="WP_102365820.1">
    <property type="nucleotide sequence ID" value="NZ_CP020991.1"/>
</dbReference>
<proteinExistence type="predicted"/>
<feature type="domain" description="SpoOB alpha-helical" evidence="3">
    <location>
        <begin position="236"/>
        <end position="289"/>
    </location>
</feature>
<dbReference type="Pfam" id="PF14689">
    <property type="entry name" value="SPOB_a"/>
    <property type="match status" value="1"/>
</dbReference>
<gene>
    <name evidence="4" type="ORF">B9O19_01471</name>
</gene>
<dbReference type="OrthoDB" id="9813149at2"/>
<dbReference type="InterPro" id="IPR036890">
    <property type="entry name" value="HATPase_C_sf"/>
</dbReference>
<dbReference type="Gene3D" id="3.30.565.10">
    <property type="entry name" value="Histidine kinase-like ATPase, C-terminal domain"/>
    <property type="match status" value="1"/>
</dbReference>
<dbReference type="PANTHER" id="PTHR40448:SF1">
    <property type="entry name" value="TWO-COMPONENT SENSOR HISTIDINE KINASE"/>
    <property type="match status" value="1"/>
</dbReference>
<protein>
    <submittedName>
        <fullName evidence="4">Membrane associated histidine kinase-like ATPase</fullName>
    </submittedName>
</protein>
<dbReference type="InterPro" id="IPR039506">
    <property type="entry name" value="SPOB_a"/>
</dbReference>
<keyword evidence="4" id="KW-0418">Kinase</keyword>